<accession>A0ABN9VH99</accession>
<protein>
    <submittedName>
        <fullName evidence="3">Uncharacterized protein</fullName>
    </submittedName>
</protein>
<feature type="compositionally biased region" description="Polar residues" evidence="2">
    <location>
        <begin position="123"/>
        <end position="144"/>
    </location>
</feature>
<keyword evidence="4" id="KW-1185">Reference proteome</keyword>
<feature type="compositionally biased region" description="Basic and acidic residues" evidence="2">
    <location>
        <begin position="1023"/>
        <end position="1070"/>
    </location>
</feature>
<feature type="compositionally biased region" description="Low complexity" evidence="2">
    <location>
        <begin position="981"/>
        <end position="993"/>
    </location>
</feature>
<feature type="coiled-coil region" evidence="1">
    <location>
        <begin position="359"/>
        <end position="421"/>
    </location>
</feature>
<feature type="compositionally biased region" description="Basic and acidic residues" evidence="2">
    <location>
        <begin position="474"/>
        <end position="487"/>
    </location>
</feature>
<feature type="region of interest" description="Disordered" evidence="2">
    <location>
        <begin position="56"/>
        <end position="150"/>
    </location>
</feature>
<evidence type="ECO:0000256" key="1">
    <source>
        <dbReference type="SAM" id="Coils"/>
    </source>
</evidence>
<feature type="compositionally biased region" description="Basic residues" evidence="2">
    <location>
        <begin position="1071"/>
        <end position="1087"/>
    </location>
</feature>
<dbReference type="PANTHER" id="PTHR34491:SF74">
    <property type="entry name" value="DUF4456 DOMAIN-CONTAINING PROTEIN"/>
    <property type="match status" value="1"/>
</dbReference>
<sequence>MQAQGSRMEEIEAAVGELSRCLADIGSRLRDLKESVSSAMLGLSLQALEQLLATQRSQNAGAESAPLPPADQLQQAAALEAPTVVGSSSRRSPARRPSSPAQQPSAEASEPPPDASAAAALSEGQTQAPESAKTLTPRGTSRLTSAAAPCAGKPAEVRTLIQALKASQPPRDRRVSRCSVSASHSELGAAGESLGGLCDTGHEDICEAKADWMCNVCTFRRTGLPLIKYGSNEKCFKCKLHKGVCFKQVVPDDAPNRSTKRKPPGGEPSAAGMAKLEKRLQSLEAENQCLRAPQDGAAAADETNGADELREEIDGLAKHVQWLGSVKLPWAAQPLLAAREQLEAARRKLYDTKPLPAKLTALSRRAEQARQRLQKAEQDKLAADKALAAAQLAATSAANVVEERKKTVEDLEEDVRALSSQPAPQPMAVDLTGPEFHICEEKLLACLGAMEGVSDASKLAPKLVEALKSRAAELLEEPSEKKTKRETSQPPSQDVADFVAENAEEPTLREKAMQLAAGGYRRVVCTAVVPDLDFGSGRCSDTSVGSRFRAGSLGLFRAEIVHGGGPTCNDPRCDCHIASDIAPPFIRSAGVIEAWLKCKNPIAALMISLLRICWKLPGPFTLLDDEGPIAWQSISEALHGKRLAPHQRHSLRGVITGVRGGCLHLFSFSFPEDVVDDGRGGLLLRKPFFREFGTVLNLRWLLILLALRIALVDFFGSNGVAAEGALVGRASAVKFCKKFWGALKGTLHELPARTVPVMLLDASARVGSELSVALGTHSADQENAGGVYFRETLEEHHLRAVNRAVGQVAFDAETLTRQSADSIYLEFHSAVMPVGTKPAAAAPDPGIQARKRIAVEDGSTEKKVDLAIKLGVISSQRTRLLEAACTTQFTITVAGPIYQAMKSAFETEYTPRVKGQKGHGLGAPDSFMFAGVLVRRLMVAINDPVLEATVVQMSNSTKEKATAFTGPRPAGHLELEEHRLVPASRSAVPAPARDSGAGRKRKWQEELSGESGGEEVNDEDMDEFRKRVAEEERQEQLQREMQEQRAAQEKAAREELERRRAEEDRRGASERRRRSTTRRRRRARFPKLARWSPRLLPLHRRA</sequence>
<feature type="compositionally biased region" description="Acidic residues" evidence="2">
    <location>
        <begin position="1012"/>
        <end position="1022"/>
    </location>
</feature>
<proteinExistence type="predicted"/>
<evidence type="ECO:0000256" key="2">
    <source>
        <dbReference type="SAM" id="MobiDB-lite"/>
    </source>
</evidence>
<feature type="region of interest" description="Disordered" evidence="2">
    <location>
        <begin position="979"/>
        <end position="1102"/>
    </location>
</feature>
<organism evidence="3 4">
    <name type="scientific">Prorocentrum cordatum</name>
    <dbReference type="NCBI Taxonomy" id="2364126"/>
    <lineage>
        <taxon>Eukaryota</taxon>
        <taxon>Sar</taxon>
        <taxon>Alveolata</taxon>
        <taxon>Dinophyceae</taxon>
        <taxon>Prorocentrales</taxon>
        <taxon>Prorocentraceae</taxon>
        <taxon>Prorocentrum</taxon>
    </lineage>
</organism>
<dbReference type="EMBL" id="CAUYUJ010017068">
    <property type="protein sequence ID" value="CAK0871425.1"/>
    <property type="molecule type" value="Genomic_DNA"/>
</dbReference>
<feature type="compositionally biased region" description="Low complexity" evidence="2">
    <location>
        <begin position="70"/>
        <end position="120"/>
    </location>
</feature>
<gene>
    <name evidence="3" type="ORF">PCOR1329_LOCUS57267</name>
</gene>
<reference evidence="3" key="1">
    <citation type="submission" date="2023-10" db="EMBL/GenBank/DDBJ databases">
        <authorList>
            <person name="Chen Y."/>
            <person name="Shah S."/>
            <person name="Dougan E. K."/>
            <person name="Thang M."/>
            <person name="Chan C."/>
        </authorList>
    </citation>
    <scope>NUCLEOTIDE SEQUENCE [LARGE SCALE GENOMIC DNA]</scope>
</reference>
<keyword evidence="1" id="KW-0175">Coiled coil</keyword>
<evidence type="ECO:0000313" key="3">
    <source>
        <dbReference type="EMBL" id="CAK0871425.1"/>
    </source>
</evidence>
<dbReference type="PANTHER" id="PTHR34491">
    <property type="entry name" value="A-TYPE INCLUSION PROTEIN, PUTATIVE-RELATED"/>
    <property type="match status" value="1"/>
</dbReference>
<name>A0ABN9VH99_9DINO</name>
<feature type="region of interest" description="Disordered" evidence="2">
    <location>
        <begin position="474"/>
        <end position="495"/>
    </location>
</feature>
<evidence type="ECO:0000313" key="4">
    <source>
        <dbReference type="Proteomes" id="UP001189429"/>
    </source>
</evidence>
<comment type="caution">
    <text evidence="3">The sequence shown here is derived from an EMBL/GenBank/DDBJ whole genome shotgun (WGS) entry which is preliminary data.</text>
</comment>
<dbReference type="Proteomes" id="UP001189429">
    <property type="component" value="Unassembled WGS sequence"/>
</dbReference>
<feature type="region of interest" description="Disordered" evidence="2">
    <location>
        <begin position="251"/>
        <end position="271"/>
    </location>
</feature>